<evidence type="ECO:0000256" key="1">
    <source>
        <dbReference type="SAM" id="Phobius"/>
    </source>
</evidence>
<keyword evidence="1" id="KW-0472">Membrane</keyword>
<dbReference type="EMBL" id="CACVKT020001419">
    <property type="protein sequence ID" value="CAC5367950.1"/>
    <property type="molecule type" value="Genomic_DNA"/>
</dbReference>
<keyword evidence="3" id="KW-1185">Reference proteome</keyword>
<accession>A0A6J8AHW4</accession>
<evidence type="ECO:0000313" key="3">
    <source>
        <dbReference type="Proteomes" id="UP000507470"/>
    </source>
</evidence>
<keyword evidence="1" id="KW-0812">Transmembrane</keyword>
<feature type="transmembrane region" description="Helical" evidence="1">
    <location>
        <begin position="218"/>
        <end position="241"/>
    </location>
</feature>
<reference evidence="2 3" key="1">
    <citation type="submission" date="2020-06" db="EMBL/GenBank/DDBJ databases">
        <authorList>
            <person name="Li R."/>
            <person name="Bekaert M."/>
        </authorList>
    </citation>
    <scope>NUCLEOTIDE SEQUENCE [LARGE SCALE GENOMIC DNA]</scope>
    <source>
        <strain evidence="3">wild</strain>
    </source>
</reference>
<gene>
    <name evidence="2" type="ORF">MCOR_7675</name>
</gene>
<organism evidence="2 3">
    <name type="scientific">Mytilus coruscus</name>
    <name type="common">Sea mussel</name>
    <dbReference type="NCBI Taxonomy" id="42192"/>
    <lineage>
        <taxon>Eukaryota</taxon>
        <taxon>Metazoa</taxon>
        <taxon>Spiralia</taxon>
        <taxon>Lophotrochozoa</taxon>
        <taxon>Mollusca</taxon>
        <taxon>Bivalvia</taxon>
        <taxon>Autobranchia</taxon>
        <taxon>Pteriomorphia</taxon>
        <taxon>Mytilida</taxon>
        <taxon>Mytiloidea</taxon>
        <taxon>Mytilidae</taxon>
        <taxon>Mytilinae</taxon>
        <taxon>Mytilus</taxon>
    </lineage>
</organism>
<dbReference type="AlphaFoldDB" id="A0A6J8AHW4"/>
<feature type="transmembrane region" description="Helical" evidence="1">
    <location>
        <begin position="336"/>
        <end position="364"/>
    </location>
</feature>
<keyword evidence="1" id="KW-1133">Transmembrane helix</keyword>
<feature type="transmembrane region" description="Helical" evidence="1">
    <location>
        <begin position="291"/>
        <end position="316"/>
    </location>
</feature>
<protein>
    <submittedName>
        <fullName evidence="2">Uncharacterized protein</fullName>
    </submittedName>
</protein>
<sequence>MDKYDILVVFKDSEHKENIKSACSVAKIFISQCFKENKMYQTPGSQGEYKTPNRGMYQTPGSQGEYKTPNRGMYQTPGSNGEYKTPNRCMYQTPGSNGEYKTPNRGMYQTPGSQGEYKTPNRGMYQTPGSNGEYKTPNRGMYQTPGSQGEYKTPNRGMYQTPGSNGEYKTPNRGMYQTPGSNGEYKTPNRGMYQTPGSNGEYKTPNRGLQREAFRSHFLLFIADTVIMTGLLVCGIIGVIWMDGELYSTPPFYVASFVAATVVMAKATVGGCFSVQGLFVKEKPDEPETALVILHMVLSVISLLGYFVAIVVFGVSRVLESCASSNDTPGCSNHAQVYKALGAITLVLILISIALTCFGIYLFVRFGKEFGVSPYKKSRWRKDPPRSVSKTISVHHNEIQDDMKDFV</sequence>
<dbReference type="Proteomes" id="UP000507470">
    <property type="component" value="Unassembled WGS sequence"/>
</dbReference>
<evidence type="ECO:0000313" key="2">
    <source>
        <dbReference type="EMBL" id="CAC5367950.1"/>
    </source>
</evidence>
<proteinExistence type="predicted"/>
<feature type="transmembrane region" description="Helical" evidence="1">
    <location>
        <begin position="253"/>
        <end position="279"/>
    </location>
</feature>
<name>A0A6J8AHW4_MYTCO</name>